<evidence type="ECO:0000256" key="18">
    <source>
        <dbReference type="ARBA" id="ARBA00048679"/>
    </source>
</evidence>
<evidence type="ECO:0000256" key="10">
    <source>
        <dbReference type="ARBA" id="ARBA00022741"/>
    </source>
</evidence>
<dbReference type="PANTHER" id="PTHR48007:SF19">
    <property type="entry name" value="POLLEN RECEPTOR-LIKE KINASE 5"/>
    <property type="match status" value="1"/>
</dbReference>
<proteinExistence type="inferred from homology"/>
<comment type="similarity">
    <text evidence="2">Belongs to the protein kinase superfamily. Ser/Thr protein kinase family.</text>
</comment>
<evidence type="ECO:0000256" key="15">
    <source>
        <dbReference type="ARBA" id="ARBA00023170"/>
    </source>
</evidence>
<evidence type="ECO:0000313" key="22">
    <source>
        <dbReference type="Proteomes" id="UP000436088"/>
    </source>
</evidence>
<comment type="caution">
    <text evidence="21">The sequence shown here is derived from an EMBL/GenBank/DDBJ whole genome shotgun (WGS) entry which is preliminary data.</text>
</comment>
<evidence type="ECO:0000256" key="11">
    <source>
        <dbReference type="ARBA" id="ARBA00022777"/>
    </source>
</evidence>
<keyword evidence="14 19" id="KW-0472">Membrane</keyword>
<dbReference type="Gene3D" id="3.80.10.10">
    <property type="entry name" value="Ribonuclease Inhibitor"/>
    <property type="match status" value="1"/>
</dbReference>
<evidence type="ECO:0000256" key="6">
    <source>
        <dbReference type="ARBA" id="ARBA00022679"/>
    </source>
</evidence>
<sequence>MVMGMHIARLVRMPVPSLFYAFVVVLSSWLMVVPSAGDQNEIESLLMLKNTLSNPSALYNWNASAPPCTGERSNWAGIICNEQGKVKGLQLESMGLSGVVNVESLHELQDLRLLNLMKNKFEGRIPDIKKMNRLQTLFLSNNHFSGEIPDDTFAQMTWLRKVFLGNNIFSGNIPSSLAKLPHLSILRMEGNEFSGPVPEFTGDSLNVVNLANNQFEGPIPKSLSKMPATMFSGTPLQQFVMYIFHAFSIEDFEIYYVGAAGNRNLCGPPLMECGTGRRPLRPPPSPPPESIMNSSTGLIISLVMVSIALVVAILLLICFLQRRKPPQTTGEEPFVGQSYKPPPPPIEVRKKAPVLPNPVHHVKRSELIFFGKEVQRFDLQDLLRASAEVLGSGNFGASYKTSIGPDETVVVKNYKQMNHVGKDEFHKHMRRLGKLNHRNLLPLLAYYYKKEEKLLVTNFIVDGNHSSTKPGLYWQTRLNIMKGVIKGLDYLYNELPTQVVPHGHLKSSNVLLDKNYEPLLCDYALRSLINHEQAHTQMTAYKAPEYAKTGKINRKTDVWCLGILILEILTGRIPENYLTTGYNSSMSLATWVNKMVKEKKTSEVFDKEMKGAKNSCGELISVMKIGLSCCKEDPEARPELNEVLKRIEELNEGDDDDDSSSTIGEVNAVIYGQMKGDSSSFDR</sequence>
<keyword evidence="15" id="KW-0675">Receptor</keyword>
<dbReference type="FunFam" id="3.30.200.20:FF:000307">
    <property type="entry name" value="pollen receptor-like kinase 1"/>
    <property type="match status" value="1"/>
</dbReference>
<dbReference type="InterPro" id="IPR013210">
    <property type="entry name" value="LRR_N_plant-typ"/>
</dbReference>
<dbReference type="EMBL" id="VEPZ02001762">
    <property type="protein sequence ID" value="KAE8656908.1"/>
    <property type="molecule type" value="Genomic_DNA"/>
</dbReference>
<evidence type="ECO:0000256" key="14">
    <source>
        <dbReference type="ARBA" id="ARBA00023136"/>
    </source>
</evidence>
<evidence type="ECO:0000256" key="1">
    <source>
        <dbReference type="ARBA" id="ARBA00004167"/>
    </source>
</evidence>
<dbReference type="SUPFAM" id="SSF52058">
    <property type="entry name" value="L domain-like"/>
    <property type="match status" value="1"/>
</dbReference>
<keyword evidence="9" id="KW-0677">Repeat</keyword>
<keyword evidence="22" id="KW-1185">Reference proteome</keyword>
<dbReference type="Proteomes" id="UP000436088">
    <property type="component" value="Unassembled WGS sequence"/>
</dbReference>
<keyword evidence="8" id="KW-0732">Signal</keyword>
<dbReference type="Pfam" id="PF07714">
    <property type="entry name" value="PK_Tyr_Ser-Thr"/>
    <property type="match status" value="1"/>
</dbReference>
<dbReference type="GO" id="GO:0004674">
    <property type="term" value="F:protein serine/threonine kinase activity"/>
    <property type="evidence" value="ECO:0007669"/>
    <property type="project" value="UniProtKB-EC"/>
</dbReference>
<comment type="catalytic activity">
    <reaction evidence="17">
        <text>L-threonyl-[protein] + ATP = O-phospho-L-threonyl-[protein] + ADP + H(+)</text>
        <dbReference type="Rhea" id="RHEA:46608"/>
        <dbReference type="Rhea" id="RHEA-COMP:11060"/>
        <dbReference type="Rhea" id="RHEA-COMP:11605"/>
        <dbReference type="ChEBI" id="CHEBI:15378"/>
        <dbReference type="ChEBI" id="CHEBI:30013"/>
        <dbReference type="ChEBI" id="CHEBI:30616"/>
        <dbReference type="ChEBI" id="CHEBI:61977"/>
        <dbReference type="ChEBI" id="CHEBI:456216"/>
        <dbReference type="EC" id="2.7.11.1"/>
    </reaction>
</comment>
<dbReference type="PANTHER" id="PTHR48007">
    <property type="entry name" value="LEUCINE-RICH REPEAT RECEPTOR-LIKE PROTEIN KINASE PXC1"/>
    <property type="match status" value="1"/>
</dbReference>
<keyword evidence="13 19" id="KW-1133">Transmembrane helix</keyword>
<feature type="transmembrane region" description="Helical" evidence="19">
    <location>
        <begin position="298"/>
        <end position="320"/>
    </location>
</feature>
<keyword evidence="11" id="KW-0418">Kinase</keyword>
<dbReference type="GO" id="GO:0016020">
    <property type="term" value="C:membrane"/>
    <property type="evidence" value="ECO:0007669"/>
    <property type="project" value="UniProtKB-SubCell"/>
</dbReference>
<evidence type="ECO:0000256" key="17">
    <source>
        <dbReference type="ARBA" id="ARBA00047899"/>
    </source>
</evidence>
<dbReference type="PROSITE" id="PS50011">
    <property type="entry name" value="PROTEIN_KINASE_DOM"/>
    <property type="match status" value="1"/>
</dbReference>
<dbReference type="SUPFAM" id="SSF56112">
    <property type="entry name" value="Protein kinase-like (PK-like)"/>
    <property type="match status" value="1"/>
</dbReference>
<dbReference type="FunFam" id="3.80.10.10:FF:000400">
    <property type="entry name" value="Nuclear pore complex protein NUP107"/>
    <property type="match status" value="1"/>
</dbReference>
<evidence type="ECO:0000256" key="2">
    <source>
        <dbReference type="ARBA" id="ARBA00008684"/>
    </source>
</evidence>
<dbReference type="InterPro" id="IPR000719">
    <property type="entry name" value="Prot_kinase_dom"/>
</dbReference>
<dbReference type="EC" id="2.7.11.1" evidence="3"/>
<evidence type="ECO:0000256" key="16">
    <source>
        <dbReference type="ARBA" id="ARBA00023180"/>
    </source>
</evidence>
<comment type="subcellular location">
    <subcellularLocation>
        <location evidence="1">Membrane</location>
        <topology evidence="1">Single-pass membrane protein</topology>
    </subcellularLocation>
</comment>
<dbReference type="GO" id="GO:0016787">
    <property type="term" value="F:hydrolase activity"/>
    <property type="evidence" value="ECO:0007669"/>
    <property type="project" value="UniProtKB-KW"/>
</dbReference>
<dbReference type="FunFam" id="1.10.510.10:FF:000480">
    <property type="entry name" value="Pollen receptor-like kinase 1"/>
    <property type="match status" value="1"/>
</dbReference>
<keyword evidence="12" id="KW-0067">ATP-binding</keyword>
<dbReference type="InterPro" id="IPR001245">
    <property type="entry name" value="Ser-Thr/Tyr_kinase_cat_dom"/>
</dbReference>
<dbReference type="Pfam" id="PF08263">
    <property type="entry name" value="LRRNT_2"/>
    <property type="match status" value="1"/>
</dbReference>
<name>A0A6A2WF88_HIBSY</name>
<keyword evidence="6" id="KW-0808">Transferase</keyword>
<accession>A0A6A2WF88</accession>
<keyword evidence="4" id="KW-0597">Phosphoprotein</keyword>
<organism evidence="21 22">
    <name type="scientific">Hibiscus syriacus</name>
    <name type="common">Rose of Sharon</name>
    <dbReference type="NCBI Taxonomy" id="106335"/>
    <lineage>
        <taxon>Eukaryota</taxon>
        <taxon>Viridiplantae</taxon>
        <taxon>Streptophyta</taxon>
        <taxon>Embryophyta</taxon>
        <taxon>Tracheophyta</taxon>
        <taxon>Spermatophyta</taxon>
        <taxon>Magnoliopsida</taxon>
        <taxon>eudicotyledons</taxon>
        <taxon>Gunneridae</taxon>
        <taxon>Pentapetalae</taxon>
        <taxon>rosids</taxon>
        <taxon>malvids</taxon>
        <taxon>Malvales</taxon>
        <taxon>Malvaceae</taxon>
        <taxon>Malvoideae</taxon>
        <taxon>Hibiscus</taxon>
    </lineage>
</organism>
<keyword evidence="10" id="KW-0547">Nucleotide-binding</keyword>
<evidence type="ECO:0000256" key="13">
    <source>
        <dbReference type="ARBA" id="ARBA00022989"/>
    </source>
</evidence>
<dbReference type="GO" id="GO:0005524">
    <property type="term" value="F:ATP binding"/>
    <property type="evidence" value="ECO:0007669"/>
    <property type="project" value="UniProtKB-KW"/>
</dbReference>
<evidence type="ECO:0000256" key="9">
    <source>
        <dbReference type="ARBA" id="ARBA00022737"/>
    </source>
</evidence>
<gene>
    <name evidence="21" type="ORF">F3Y22_tig00116997pilonHSYRG00585</name>
</gene>
<evidence type="ECO:0000256" key="5">
    <source>
        <dbReference type="ARBA" id="ARBA00022614"/>
    </source>
</evidence>
<keyword evidence="5" id="KW-0433">Leucine-rich repeat</keyword>
<comment type="catalytic activity">
    <reaction evidence="18">
        <text>L-seryl-[protein] + ATP = O-phospho-L-seryl-[protein] + ADP + H(+)</text>
        <dbReference type="Rhea" id="RHEA:17989"/>
        <dbReference type="Rhea" id="RHEA-COMP:9863"/>
        <dbReference type="Rhea" id="RHEA-COMP:11604"/>
        <dbReference type="ChEBI" id="CHEBI:15378"/>
        <dbReference type="ChEBI" id="CHEBI:29999"/>
        <dbReference type="ChEBI" id="CHEBI:30616"/>
        <dbReference type="ChEBI" id="CHEBI:83421"/>
        <dbReference type="ChEBI" id="CHEBI:456216"/>
        <dbReference type="EC" id="2.7.11.1"/>
    </reaction>
</comment>
<dbReference type="Pfam" id="PF13855">
    <property type="entry name" value="LRR_8"/>
    <property type="match status" value="1"/>
</dbReference>
<evidence type="ECO:0000256" key="7">
    <source>
        <dbReference type="ARBA" id="ARBA00022692"/>
    </source>
</evidence>
<dbReference type="InterPro" id="IPR046959">
    <property type="entry name" value="PRK1-6/SRF4-like"/>
</dbReference>
<reference evidence="21" key="1">
    <citation type="submission" date="2019-09" db="EMBL/GenBank/DDBJ databases">
        <title>Draft genome information of white flower Hibiscus syriacus.</title>
        <authorList>
            <person name="Kim Y.-M."/>
        </authorList>
    </citation>
    <scope>NUCLEOTIDE SEQUENCE [LARGE SCALE GENOMIC DNA]</scope>
    <source>
        <strain evidence="21">YM2019G1</strain>
    </source>
</reference>
<keyword evidence="16" id="KW-0325">Glycoprotein</keyword>
<dbReference type="Gene3D" id="1.10.510.10">
    <property type="entry name" value="Transferase(Phosphotransferase) domain 1"/>
    <property type="match status" value="1"/>
</dbReference>
<feature type="domain" description="Protein kinase" evidence="20">
    <location>
        <begin position="384"/>
        <end position="650"/>
    </location>
</feature>
<dbReference type="InterPro" id="IPR011009">
    <property type="entry name" value="Kinase-like_dom_sf"/>
</dbReference>
<evidence type="ECO:0000313" key="21">
    <source>
        <dbReference type="EMBL" id="KAE8656908.1"/>
    </source>
</evidence>
<keyword evidence="7 19" id="KW-0812">Transmembrane</keyword>
<protein>
    <recommendedName>
        <fullName evidence="3">non-specific serine/threonine protein kinase</fullName>
        <ecNumber evidence="3">2.7.11.1</ecNumber>
    </recommendedName>
</protein>
<evidence type="ECO:0000256" key="4">
    <source>
        <dbReference type="ARBA" id="ARBA00022553"/>
    </source>
</evidence>
<evidence type="ECO:0000256" key="3">
    <source>
        <dbReference type="ARBA" id="ARBA00012513"/>
    </source>
</evidence>
<dbReference type="InterPro" id="IPR032675">
    <property type="entry name" value="LRR_dom_sf"/>
</dbReference>
<dbReference type="InterPro" id="IPR001611">
    <property type="entry name" value="Leu-rich_rpt"/>
</dbReference>
<dbReference type="AlphaFoldDB" id="A0A6A2WF88"/>
<dbReference type="SMART" id="SM00220">
    <property type="entry name" value="S_TKc"/>
    <property type="match status" value="1"/>
</dbReference>
<dbReference type="Pfam" id="PF00560">
    <property type="entry name" value="LRR_1"/>
    <property type="match status" value="1"/>
</dbReference>
<evidence type="ECO:0000259" key="20">
    <source>
        <dbReference type="PROSITE" id="PS50011"/>
    </source>
</evidence>
<evidence type="ECO:0000256" key="19">
    <source>
        <dbReference type="SAM" id="Phobius"/>
    </source>
</evidence>
<evidence type="ECO:0000256" key="8">
    <source>
        <dbReference type="ARBA" id="ARBA00022729"/>
    </source>
</evidence>
<dbReference type="Gene3D" id="3.30.200.20">
    <property type="entry name" value="Phosphorylase Kinase, domain 1"/>
    <property type="match status" value="1"/>
</dbReference>
<evidence type="ECO:0000256" key="12">
    <source>
        <dbReference type="ARBA" id="ARBA00022840"/>
    </source>
</evidence>